<dbReference type="Pfam" id="PF00158">
    <property type="entry name" value="Sigma54_activat"/>
    <property type="match status" value="1"/>
</dbReference>
<dbReference type="InterPro" id="IPR025662">
    <property type="entry name" value="Sigma_54_int_dom_ATP-bd_1"/>
</dbReference>
<evidence type="ECO:0000256" key="5">
    <source>
        <dbReference type="ARBA" id="ARBA00023163"/>
    </source>
</evidence>
<dbReference type="GO" id="GO:0006355">
    <property type="term" value="P:regulation of DNA-templated transcription"/>
    <property type="evidence" value="ECO:0007669"/>
    <property type="project" value="InterPro"/>
</dbReference>
<evidence type="ECO:0000256" key="3">
    <source>
        <dbReference type="ARBA" id="ARBA00023015"/>
    </source>
</evidence>
<name>A0A318KTN7_9NEIS</name>
<comment type="caution">
    <text evidence="8">The sequence shown here is derived from an EMBL/GenBank/DDBJ whole genome shotgun (WGS) entry which is preliminary data.</text>
</comment>
<dbReference type="InterPro" id="IPR002197">
    <property type="entry name" value="HTH_Fis"/>
</dbReference>
<dbReference type="Proteomes" id="UP000247555">
    <property type="component" value="Unassembled WGS sequence"/>
</dbReference>
<dbReference type="Pfam" id="PF25601">
    <property type="entry name" value="AAA_lid_14"/>
    <property type="match status" value="1"/>
</dbReference>
<evidence type="ECO:0000259" key="7">
    <source>
        <dbReference type="PROSITE" id="PS50045"/>
    </source>
</evidence>
<dbReference type="OrthoDB" id="9761705at2"/>
<evidence type="ECO:0000256" key="6">
    <source>
        <dbReference type="SAM" id="MobiDB-lite"/>
    </source>
</evidence>
<accession>A0A318KTN7</accession>
<dbReference type="RefSeq" id="WP_110389547.1">
    <property type="nucleotide sequence ID" value="NZ_QJKI01000002.1"/>
</dbReference>
<evidence type="ECO:0000256" key="1">
    <source>
        <dbReference type="ARBA" id="ARBA00022741"/>
    </source>
</evidence>
<evidence type="ECO:0000313" key="8">
    <source>
        <dbReference type="EMBL" id="PXX81234.1"/>
    </source>
</evidence>
<keyword evidence="2" id="KW-0067">ATP-binding</keyword>
<dbReference type="SUPFAM" id="SSF52540">
    <property type="entry name" value="P-loop containing nucleoside triphosphate hydrolases"/>
    <property type="match status" value="1"/>
</dbReference>
<dbReference type="PRINTS" id="PR01590">
    <property type="entry name" value="HTHFIS"/>
</dbReference>
<dbReference type="InterPro" id="IPR002078">
    <property type="entry name" value="Sigma_54_int"/>
</dbReference>
<dbReference type="InterPro" id="IPR025943">
    <property type="entry name" value="Sigma_54_int_dom_ATP-bd_2"/>
</dbReference>
<dbReference type="SMART" id="SM00382">
    <property type="entry name" value="AAA"/>
    <property type="match status" value="1"/>
</dbReference>
<dbReference type="GO" id="GO:0005524">
    <property type="term" value="F:ATP binding"/>
    <property type="evidence" value="ECO:0007669"/>
    <property type="project" value="UniProtKB-KW"/>
</dbReference>
<dbReference type="Gene3D" id="1.10.8.60">
    <property type="match status" value="1"/>
</dbReference>
<protein>
    <submittedName>
        <fullName evidence="8">Transcriptional regulator of acetoin/glycerol metabolism</fullName>
    </submittedName>
</protein>
<organism evidence="8 9">
    <name type="scientific">Rivihabitans pingtungensis</name>
    <dbReference type="NCBI Taxonomy" id="1054498"/>
    <lineage>
        <taxon>Bacteria</taxon>
        <taxon>Pseudomonadati</taxon>
        <taxon>Pseudomonadota</taxon>
        <taxon>Betaproteobacteria</taxon>
        <taxon>Neisseriales</taxon>
        <taxon>Aquaspirillaceae</taxon>
        <taxon>Rivihabitans</taxon>
    </lineage>
</organism>
<dbReference type="InterPro" id="IPR029016">
    <property type="entry name" value="GAF-like_dom_sf"/>
</dbReference>
<dbReference type="EMBL" id="QJKI01000002">
    <property type="protein sequence ID" value="PXX81234.1"/>
    <property type="molecule type" value="Genomic_DNA"/>
</dbReference>
<keyword evidence="9" id="KW-1185">Reference proteome</keyword>
<keyword evidence="5" id="KW-0804">Transcription</keyword>
<dbReference type="InterPro" id="IPR003018">
    <property type="entry name" value="GAF"/>
</dbReference>
<dbReference type="AlphaFoldDB" id="A0A318KTN7"/>
<dbReference type="PANTHER" id="PTHR32071">
    <property type="entry name" value="TRANSCRIPTIONAL REGULATORY PROTEIN"/>
    <property type="match status" value="1"/>
</dbReference>
<gene>
    <name evidence="8" type="ORF">DFR34_10269</name>
</gene>
<reference evidence="8 9" key="1">
    <citation type="submission" date="2018-05" db="EMBL/GenBank/DDBJ databases">
        <title>Genomic Encyclopedia of Type Strains, Phase IV (KMG-IV): sequencing the most valuable type-strain genomes for metagenomic binning, comparative biology and taxonomic classification.</title>
        <authorList>
            <person name="Goeker M."/>
        </authorList>
    </citation>
    <scope>NUCLEOTIDE SEQUENCE [LARGE SCALE GENOMIC DNA]</scope>
    <source>
        <strain evidence="8 9">DSM 29661</strain>
    </source>
</reference>
<dbReference type="Pfam" id="PF02954">
    <property type="entry name" value="HTH_8"/>
    <property type="match status" value="1"/>
</dbReference>
<feature type="domain" description="Sigma-54 factor interaction" evidence="7">
    <location>
        <begin position="311"/>
        <end position="537"/>
    </location>
</feature>
<sequence length="613" mass="66558">MHSSAPPAAPPRAALPEHLQDAWRRCQRAGLQPDSPLPAQPDSDSALYALRQRHRSLLRAASPLMARLARQLTDCGSAVLLCNADGVVLHRLGPPAFLDELARLGLHAGADWRESRCGVNAMGSALAAGRALTVHGPEHYLHALRQLTCAAVPLALPGGARAGALGIVGPCRHRQPHTLALVQLAANEIELRLLDDTPGGAWLLQLRDDDEQDCRLVFADDGRWLAGCGEGRGRFAALGAPDDARHFEQLFAAPFEWWTQLARRAPERRQPLQDQLARDWRGCLRPLAAGGDDVFAPPPPSHGLPRHLLALTGGDARLDAAARRALRLVGKDIPLLIEGETGTGKEVFAQAFHASSPRRDGPFVAVNCAAIPEGLIESELFGYEDGAFTGARRKGHVGRIAQAHGGTLFLDEIGDMPLSLQAHLLRVLQEREVTPLGAQRAQTVDIAVVCATHRDLRQAVADGRFREDLYYRLAGVRVRLPALRERSDRAELCQRLLLEENHGEAVALSPALCQWLDTHPWPGNLRQLRSVLRSALASREHPDDALDLRHLDEDAPSPPRLHLAPSPDGRLADIEQRAILHTLSACAGNMSAAARQLGISRATLYRRLRGAAA</sequence>
<keyword evidence="3" id="KW-0805">Transcription regulation</keyword>
<dbReference type="InterPro" id="IPR058031">
    <property type="entry name" value="AAA_lid_NorR"/>
</dbReference>
<dbReference type="InterPro" id="IPR009057">
    <property type="entry name" value="Homeodomain-like_sf"/>
</dbReference>
<dbReference type="Pfam" id="PF01590">
    <property type="entry name" value="GAF"/>
    <property type="match status" value="1"/>
</dbReference>
<evidence type="ECO:0000256" key="2">
    <source>
        <dbReference type="ARBA" id="ARBA00022840"/>
    </source>
</evidence>
<dbReference type="InterPro" id="IPR027417">
    <property type="entry name" value="P-loop_NTPase"/>
</dbReference>
<keyword evidence="1" id="KW-0547">Nucleotide-binding</keyword>
<dbReference type="Gene3D" id="3.30.450.40">
    <property type="match status" value="1"/>
</dbReference>
<dbReference type="PANTHER" id="PTHR32071:SF77">
    <property type="entry name" value="TRANSCRIPTIONAL REGULATORY PROTEIN"/>
    <property type="match status" value="1"/>
</dbReference>
<evidence type="ECO:0000313" key="9">
    <source>
        <dbReference type="Proteomes" id="UP000247555"/>
    </source>
</evidence>
<dbReference type="InterPro" id="IPR003593">
    <property type="entry name" value="AAA+_ATPase"/>
</dbReference>
<proteinExistence type="predicted"/>
<keyword evidence="4" id="KW-0238">DNA-binding</keyword>
<dbReference type="PROSITE" id="PS00676">
    <property type="entry name" value="SIGMA54_INTERACT_2"/>
    <property type="match status" value="1"/>
</dbReference>
<dbReference type="SUPFAM" id="SSF55781">
    <property type="entry name" value="GAF domain-like"/>
    <property type="match status" value="1"/>
</dbReference>
<dbReference type="Gene3D" id="1.10.10.60">
    <property type="entry name" value="Homeodomain-like"/>
    <property type="match status" value="1"/>
</dbReference>
<dbReference type="PROSITE" id="PS00675">
    <property type="entry name" value="SIGMA54_INTERACT_1"/>
    <property type="match status" value="1"/>
</dbReference>
<evidence type="ECO:0000256" key="4">
    <source>
        <dbReference type="ARBA" id="ARBA00023125"/>
    </source>
</evidence>
<feature type="region of interest" description="Disordered" evidence="6">
    <location>
        <begin position="545"/>
        <end position="568"/>
    </location>
</feature>
<dbReference type="FunFam" id="3.40.50.300:FF:000006">
    <property type="entry name" value="DNA-binding transcriptional regulator NtrC"/>
    <property type="match status" value="1"/>
</dbReference>
<dbReference type="CDD" id="cd00009">
    <property type="entry name" value="AAA"/>
    <property type="match status" value="1"/>
</dbReference>
<dbReference type="PROSITE" id="PS50045">
    <property type="entry name" value="SIGMA54_INTERACT_4"/>
    <property type="match status" value="1"/>
</dbReference>
<dbReference type="GO" id="GO:0043565">
    <property type="term" value="F:sequence-specific DNA binding"/>
    <property type="evidence" value="ECO:0007669"/>
    <property type="project" value="InterPro"/>
</dbReference>
<dbReference type="SUPFAM" id="SSF46689">
    <property type="entry name" value="Homeodomain-like"/>
    <property type="match status" value="1"/>
</dbReference>
<dbReference type="Gene3D" id="3.40.50.300">
    <property type="entry name" value="P-loop containing nucleotide triphosphate hydrolases"/>
    <property type="match status" value="1"/>
</dbReference>